<dbReference type="NCBIfam" id="NF041002">
    <property type="entry name" value="pilin_ComGF"/>
    <property type="match status" value="1"/>
</dbReference>
<dbReference type="InterPro" id="IPR016977">
    <property type="entry name" value="ComGF"/>
</dbReference>
<dbReference type="AlphaFoldDB" id="A0A1W6WTN8"/>
<protein>
    <submittedName>
        <fullName evidence="4">Competence protein ComG</fullName>
    </submittedName>
</protein>
<keyword evidence="3" id="KW-0812">Transmembrane</keyword>
<dbReference type="Proteomes" id="UP000194143">
    <property type="component" value="Chromosome"/>
</dbReference>
<dbReference type="GO" id="GO:0009986">
    <property type="term" value="C:cell surface"/>
    <property type="evidence" value="ECO:0007669"/>
    <property type="project" value="UniProtKB-SubCell"/>
</dbReference>
<evidence type="ECO:0000256" key="1">
    <source>
        <dbReference type="ARBA" id="ARBA00004241"/>
    </source>
</evidence>
<feature type="transmembrane region" description="Helical" evidence="3">
    <location>
        <begin position="21"/>
        <end position="44"/>
    </location>
</feature>
<reference evidence="4 5" key="1">
    <citation type="submission" date="2017-04" db="EMBL/GenBank/DDBJ databases">
        <title>Complete Genome Sequence of Bacillus thuringiensis type Strain ATCC 10792.</title>
        <authorList>
            <person name="Oh D.-H."/>
            <person name="Park B.-J."/>
            <person name="Shuai W."/>
            <person name="Chelliah R."/>
        </authorList>
    </citation>
    <scope>NUCLEOTIDE SEQUENCE [LARGE SCALE GENOMIC DNA]</scope>
    <source>
        <strain evidence="4 5">ATCC 10792</strain>
    </source>
</reference>
<dbReference type="InterPro" id="IPR012902">
    <property type="entry name" value="N_methyl_site"/>
</dbReference>
<evidence type="ECO:0000313" key="5">
    <source>
        <dbReference type="Proteomes" id="UP000194143"/>
    </source>
</evidence>
<proteinExistence type="predicted"/>
<keyword evidence="3" id="KW-0472">Membrane</keyword>
<accession>A0A1W6WTN8</accession>
<dbReference type="EMBL" id="CP021061">
    <property type="protein sequence ID" value="ARP59553.1"/>
    <property type="molecule type" value="Genomic_DNA"/>
</dbReference>
<keyword evidence="2" id="KW-0178">Competence</keyword>
<dbReference type="NCBIfam" id="TIGR02532">
    <property type="entry name" value="IV_pilin_GFxxxE"/>
    <property type="match status" value="1"/>
</dbReference>
<dbReference type="Pfam" id="PF15980">
    <property type="entry name" value="ComGF"/>
    <property type="match status" value="1"/>
</dbReference>
<organism evidence="4 5">
    <name type="scientific">Bacillus thuringiensis</name>
    <dbReference type="NCBI Taxonomy" id="1428"/>
    <lineage>
        <taxon>Bacteria</taxon>
        <taxon>Bacillati</taxon>
        <taxon>Bacillota</taxon>
        <taxon>Bacilli</taxon>
        <taxon>Bacillales</taxon>
        <taxon>Bacillaceae</taxon>
        <taxon>Bacillus</taxon>
        <taxon>Bacillus cereus group</taxon>
    </lineage>
</organism>
<name>A0A1W6WTN8_BACTU</name>
<gene>
    <name evidence="4" type="ORF">CAB88_21750</name>
</gene>
<dbReference type="GO" id="GO:0030420">
    <property type="term" value="P:establishment of competence for transformation"/>
    <property type="evidence" value="ECO:0007669"/>
    <property type="project" value="UniProtKB-KW"/>
</dbReference>
<evidence type="ECO:0000313" key="4">
    <source>
        <dbReference type="EMBL" id="ARP59553.1"/>
    </source>
</evidence>
<keyword evidence="5" id="KW-1185">Reference proteome</keyword>
<sequence>MERCERQSDGTMLLCRRKNKLEFGFSLIEMIVCLFLLSIFFLLFPRLHFIEMENKQSKGLNDWEWDVFLGQMQLEFREVSSGEQLAFENGESILRFRSRNGSEVSYEKENSRLIRKVNRRGREVVLQNIGTVSYKLTPHVLIINVKDTSGKIYEGVVMRYSEMEMNV</sequence>
<dbReference type="Pfam" id="PF07963">
    <property type="entry name" value="N_methyl"/>
    <property type="match status" value="1"/>
</dbReference>
<comment type="subcellular location">
    <subcellularLocation>
        <location evidence="1">Cell surface</location>
    </subcellularLocation>
</comment>
<keyword evidence="3" id="KW-1133">Transmembrane helix</keyword>
<evidence type="ECO:0000256" key="2">
    <source>
        <dbReference type="ARBA" id="ARBA00023287"/>
    </source>
</evidence>
<evidence type="ECO:0000256" key="3">
    <source>
        <dbReference type="SAM" id="Phobius"/>
    </source>
</evidence>